<name>A0A238XHH0_9BACT</name>
<evidence type="ECO:0000313" key="6">
    <source>
        <dbReference type="EMBL" id="SNR58456.1"/>
    </source>
</evidence>
<keyword evidence="1 4" id="KW-0349">Heme</keyword>
<dbReference type="Gene3D" id="1.10.760.10">
    <property type="entry name" value="Cytochrome c-like domain"/>
    <property type="match status" value="1"/>
</dbReference>
<dbReference type="Proteomes" id="UP000198310">
    <property type="component" value="Unassembled WGS sequence"/>
</dbReference>
<keyword evidence="3 4" id="KW-0408">Iron</keyword>
<feature type="domain" description="Cytochrome c" evidence="5">
    <location>
        <begin position="31"/>
        <end position="120"/>
    </location>
</feature>
<dbReference type="AlphaFoldDB" id="A0A238XHH0"/>
<organism evidence="6 7">
    <name type="scientific">Hymenobacter mucosus</name>
    <dbReference type="NCBI Taxonomy" id="1411120"/>
    <lineage>
        <taxon>Bacteria</taxon>
        <taxon>Pseudomonadati</taxon>
        <taxon>Bacteroidota</taxon>
        <taxon>Cytophagia</taxon>
        <taxon>Cytophagales</taxon>
        <taxon>Hymenobacteraceae</taxon>
        <taxon>Hymenobacter</taxon>
    </lineage>
</organism>
<dbReference type="PANTHER" id="PTHR35008:SF4">
    <property type="entry name" value="BLL4482 PROTEIN"/>
    <property type="match status" value="1"/>
</dbReference>
<dbReference type="PANTHER" id="PTHR35008">
    <property type="entry name" value="BLL4482 PROTEIN-RELATED"/>
    <property type="match status" value="1"/>
</dbReference>
<sequence>MNRWPLLLGRSVVAAVACVGLGLGLSGCFTERRNEGAQLYATHCASCHGDQGQGLERLIPPVAGADYIAQHRAELPCLIRKGQKGPLVVNGVDYNQVMPGHDDLTDSQITNLLNFVQQNWGNKNKPYTIREASELLQSCNGSDGQ</sequence>
<dbReference type="GO" id="GO:0046872">
    <property type="term" value="F:metal ion binding"/>
    <property type="evidence" value="ECO:0007669"/>
    <property type="project" value="UniProtKB-KW"/>
</dbReference>
<dbReference type="InterPro" id="IPR036909">
    <property type="entry name" value="Cyt_c-like_dom_sf"/>
</dbReference>
<protein>
    <submittedName>
        <fullName evidence="6">Cytochrome C oxidase, cbb3-type, subunit III</fullName>
    </submittedName>
</protein>
<proteinExistence type="predicted"/>
<dbReference type="GO" id="GO:0020037">
    <property type="term" value="F:heme binding"/>
    <property type="evidence" value="ECO:0007669"/>
    <property type="project" value="InterPro"/>
</dbReference>
<dbReference type="PROSITE" id="PS51007">
    <property type="entry name" value="CYTC"/>
    <property type="match status" value="1"/>
</dbReference>
<dbReference type="Pfam" id="PF00034">
    <property type="entry name" value="Cytochrom_C"/>
    <property type="match status" value="1"/>
</dbReference>
<evidence type="ECO:0000256" key="3">
    <source>
        <dbReference type="ARBA" id="ARBA00023004"/>
    </source>
</evidence>
<reference evidence="7" key="1">
    <citation type="submission" date="2017-06" db="EMBL/GenBank/DDBJ databases">
        <authorList>
            <person name="Varghese N."/>
            <person name="Submissions S."/>
        </authorList>
    </citation>
    <scope>NUCLEOTIDE SEQUENCE [LARGE SCALE GENOMIC DNA]</scope>
    <source>
        <strain evidence="7">DSM 28041</strain>
    </source>
</reference>
<accession>A0A238XHH0</accession>
<keyword evidence="7" id="KW-1185">Reference proteome</keyword>
<gene>
    <name evidence="6" type="ORF">SAMN06269173_104121</name>
</gene>
<evidence type="ECO:0000256" key="1">
    <source>
        <dbReference type="ARBA" id="ARBA00022617"/>
    </source>
</evidence>
<evidence type="ECO:0000256" key="4">
    <source>
        <dbReference type="PROSITE-ProRule" id="PRU00433"/>
    </source>
</evidence>
<keyword evidence="2 4" id="KW-0479">Metal-binding</keyword>
<evidence type="ECO:0000259" key="5">
    <source>
        <dbReference type="PROSITE" id="PS51007"/>
    </source>
</evidence>
<evidence type="ECO:0000256" key="2">
    <source>
        <dbReference type="ARBA" id="ARBA00022723"/>
    </source>
</evidence>
<dbReference type="EMBL" id="FZNS01000004">
    <property type="protein sequence ID" value="SNR58456.1"/>
    <property type="molecule type" value="Genomic_DNA"/>
</dbReference>
<dbReference type="InterPro" id="IPR051459">
    <property type="entry name" value="Cytochrome_c-type_DH"/>
</dbReference>
<dbReference type="GO" id="GO:0009055">
    <property type="term" value="F:electron transfer activity"/>
    <property type="evidence" value="ECO:0007669"/>
    <property type="project" value="InterPro"/>
</dbReference>
<dbReference type="RefSeq" id="WP_089332618.1">
    <property type="nucleotide sequence ID" value="NZ_FZNS01000004.1"/>
</dbReference>
<dbReference type="SUPFAM" id="SSF46626">
    <property type="entry name" value="Cytochrome c"/>
    <property type="match status" value="1"/>
</dbReference>
<dbReference type="PROSITE" id="PS51257">
    <property type="entry name" value="PROKAR_LIPOPROTEIN"/>
    <property type="match status" value="1"/>
</dbReference>
<dbReference type="InterPro" id="IPR009056">
    <property type="entry name" value="Cyt_c-like_dom"/>
</dbReference>
<evidence type="ECO:0000313" key="7">
    <source>
        <dbReference type="Proteomes" id="UP000198310"/>
    </source>
</evidence>